<keyword evidence="1" id="KW-0472">Membrane</keyword>
<gene>
    <name evidence="2" type="ORF">PTI45_02047</name>
</gene>
<proteinExistence type="predicted"/>
<reference evidence="2 3" key="1">
    <citation type="submission" date="2016-08" db="EMBL/GenBank/DDBJ databases">
        <title>Genome sequencing of Paenibacillus sp. TI45-13ar, isolated from Korean traditional nuruk.</title>
        <authorList>
            <person name="Kim S.-J."/>
        </authorList>
    </citation>
    <scope>NUCLEOTIDE SEQUENCE [LARGE SCALE GENOMIC DNA]</scope>
    <source>
        <strain evidence="2 3">TI45-13ar</strain>
    </source>
</reference>
<dbReference type="RefSeq" id="WP_069327476.1">
    <property type="nucleotide sequence ID" value="NZ_MDER01000036.1"/>
</dbReference>
<sequence>MNGIPEKISDDQPKLLVKELGKKYRKWSWLLIIAGAVLFSMIGGPGLATLLGILIGWVFGNVFTNVMVSPKLIKINLKNNPLPTDMTPEQLYDALSSSLHPDDFKVEKHFKKVRVHFKNKTVHVIWLDREKQTYSIISKLRKKAFFLTRYNLGFIEYAYSCVAYPVIKKSIETYNNFKHKKA</sequence>
<keyword evidence="1" id="KW-1133">Transmembrane helix</keyword>
<accession>A0A1E3L3W1</accession>
<dbReference type="EMBL" id="MDER01000036">
    <property type="protein sequence ID" value="ODP28502.1"/>
    <property type="molecule type" value="Genomic_DNA"/>
</dbReference>
<dbReference type="Proteomes" id="UP000094578">
    <property type="component" value="Unassembled WGS sequence"/>
</dbReference>
<evidence type="ECO:0000256" key="1">
    <source>
        <dbReference type="SAM" id="Phobius"/>
    </source>
</evidence>
<feature type="transmembrane region" description="Helical" evidence="1">
    <location>
        <begin position="27"/>
        <end position="44"/>
    </location>
</feature>
<name>A0A1E3L3W1_9BACL</name>
<keyword evidence="1" id="KW-0812">Transmembrane</keyword>
<evidence type="ECO:0000313" key="2">
    <source>
        <dbReference type="EMBL" id="ODP28502.1"/>
    </source>
</evidence>
<keyword evidence="3" id="KW-1185">Reference proteome</keyword>
<dbReference type="STRING" id="1886670.PTI45_02047"/>
<organism evidence="2 3">
    <name type="scientific">Paenibacillus nuruki</name>
    <dbReference type="NCBI Taxonomy" id="1886670"/>
    <lineage>
        <taxon>Bacteria</taxon>
        <taxon>Bacillati</taxon>
        <taxon>Bacillota</taxon>
        <taxon>Bacilli</taxon>
        <taxon>Bacillales</taxon>
        <taxon>Paenibacillaceae</taxon>
        <taxon>Paenibacillus</taxon>
    </lineage>
</organism>
<evidence type="ECO:0000313" key="3">
    <source>
        <dbReference type="Proteomes" id="UP000094578"/>
    </source>
</evidence>
<dbReference type="AlphaFoldDB" id="A0A1E3L3W1"/>
<comment type="caution">
    <text evidence="2">The sequence shown here is derived from an EMBL/GenBank/DDBJ whole genome shotgun (WGS) entry which is preliminary data.</text>
</comment>
<feature type="transmembrane region" description="Helical" evidence="1">
    <location>
        <begin position="50"/>
        <end position="68"/>
    </location>
</feature>
<protein>
    <submittedName>
        <fullName evidence="2">Uncharacterized protein</fullName>
    </submittedName>
</protein>